<dbReference type="PROSITE" id="PS51198">
    <property type="entry name" value="UVRD_HELICASE_ATP_BIND"/>
    <property type="match status" value="1"/>
</dbReference>
<accession>A0A9D9D8X9</accession>
<reference evidence="15" key="1">
    <citation type="submission" date="2020-10" db="EMBL/GenBank/DDBJ databases">
        <authorList>
            <person name="Gilroy R."/>
        </authorList>
    </citation>
    <scope>NUCLEOTIDE SEQUENCE</scope>
    <source>
        <strain evidence="15">17213</strain>
    </source>
</reference>
<evidence type="ECO:0000256" key="3">
    <source>
        <dbReference type="ARBA" id="ARBA00022801"/>
    </source>
</evidence>
<dbReference type="InterPro" id="IPR014017">
    <property type="entry name" value="DNA_helicase_UvrD-like_C"/>
</dbReference>
<comment type="caution">
    <text evidence="15">The sequence shown here is derived from an EMBL/GenBank/DDBJ whole genome shotgun (WGS) entry which is preliminary data.</text>
</comment>
<dbReference type="PROSITE" id="PS51217">
    <property type="entry name" value="UVRD_HELICASE_CTER"/>
    <property type="match status" value="1"/>
</dbReference>
<name>A0A9D9D8X9_9GAMM</name>
<keyword evidence="2 12" id="KW-0547">Nucleotide-binding</keyword>
<dbReference type="PANTHER" id="PTHR11070">
    <property type="entry name" value="UVRD / RECB / PCRA DNA HELICASE FAMILY MEMBER"/>
    <property type="match status" value="1"/>
</dbReference>
<comment type="similarity">
    <text evidence="1">Belongs to the helicase family. UvrD subfamily.</text>
</comment>
<evidence type="ECO:0000256" key="7">
    <source>
        <dbReference type="ARBA" id="ARBA00023235"/>
    </source>
</evidence>
<dbReference type="GO" id="GO:0043138">
    <property type="term" value="F:3'-5' DNA helicase activity"/>
    <property type="evidence" value="ECO:0007669"/>
    <property type="project" value="UniProtKB-EC"/>
</dbReference>
<evidence type="ECO:0000313" key="15">
    <source>
        <dbReference type="EMBL" id="MBO8415301.1"/>
    </source>
</evidence>
<dbReference type="SUPFAM" id="SSF52540">
    <property type="entry name" value="P-loop containing nucleoside triphosphate hydrolases"/>
    <property type="match status" value="1"/>
</dbReference>
<evidence type="ECO:0000259" key="13">
    <source>
        <dbReference type="PROSITE" id="PS51198"/>
    </source>
</evidence>
<comment type="catalytic activity">
    <reaction evidence="11">
        <text>ATP + H2O = ADP + phosphate + H(+)</text>
        <dbReference type="Rhea" id="RHEA:13065"/>
        <dbReference type="ChEBI" id="CHEBI:15377"/>
        <dbReference type="ChEBI" id="CHEBI:15378"/>
        <dbReference type="ChEBI" id="CHEBI:30616"/>
        <dbReference type="ChEBI" id="CHEBI:43474"/>
        <dbReference type="ChEBI" id="CHEBI:456216"/>
        <dbReference type="EC" id="5.6.2.4"/>
    </reaction>
</comment>
<dbReference type="Proteomes" id="UP000823631">
    <property type="component" value="Unassembled WGS sequence"/>
</dbReference>
<proteinExistence type="inferred from homology"/>
<organism evidence="15 16">
    <name type="scientific">Candidatus Avisuccinivibrio stercorigallinarum</name>
    <dbReference type="NCBI Taxonomy" id="2840704"/>
    <lineage>
        <taxon>Bacteria</taxon>
        <taxon>Pseudomonadati</taxon>
        <taxon>Pseudomonadota</taxon>
        <taxon>Gammaproteobacteria</taxon>
        <taxon>Aeromonadales</taxon>
        <taxon>Succinivibrionaceae</taxon>
        <taxon>Succinivibrionaceae incertae sedis</taxon>
        <taxon>Candidatus Avisuccinivibrio</taxon>
    </lineage>
</organism>
<dbReference type="InterPro" id="IPR027417">
    <property type="entry name" value="P-loop_NTPase"/>
</dbReference>
<evidence type="ECO:0000256" key="4">
    <source>
        <dbReference type="ARBA" id="ARBA00022806"/>
    </source>
</evidence>
<dbReference type="EMBL" id="JADINH010000053">
    <property type="protein sequence ID" value="MBO8415301.1"/>
    <property type="molecule type" value="Genomic_DNA"/>
</dbReference>
<dbReference type="Pfam" id="PF13361">
    <property type="entry name" value="UvrD_C"/>
    <property type="match status" value="1"/>
</dbReference>
<keyword evidence="4 12" id="KW-0347">Helicase</keyword>
<dbReference type="Pfam" id="PF00580">
    <property type="entry name" value="UvrD-helicase"/>
    <property type="match status" value="1"/>
</dbReference>
<evidence type="ECO:0000313" key="16">
    <source>
        <dbReference type="Proteomes" id="UP000823631"/>
    </source>
</evidence>
<keyword evidence="3 12" id="KW-0378">Hydrolase</keyword>
<feature type="binding site" evidence="12">
    <location>
        <begin position="29"/>
        <end position="36"/>
    </location>
    <ligand>
        <name>ATP</name>
        <dbReference type="ChEBI" id="CHEBI:30616"/>
    </ligand>
</feature>
<dbReference type="PANTHER" id="PTHR11070:SF2">
    <property type="entry name" value="ATP-DEPENDENT DNA HELICASE SRS2"/>
    <property type="match status" value="1"/>
</dbReference>
<dbReference type="GO" id="GO:0000725">
    <property type="term" value="P:recombinational repair"/>
    <property type="evidence" value="ECO:0007669"/>
    <property type="project" value="TreeGrafter"/>
</dbReference>
<keyword evidence="6" id="KW-0238">DNA-binding</keyword>
<evidence type="ECO:0000256" key="1">
    <source>
        <dbReference type="ARBA" id="ARBA00009922"/>
    </source>
</evidence>
<feature type="domain" description="UvrD-like helicase ATP-binding" evidence="13">
    <location>
        <begin position="8"/>
        <end position="297"/>
    </location>
</feature>
<evidence type="ECO:0000256" key="10">
    <source>
        <dbReference type="ARBA" id="ARBA00034923"/>
    </source>
</evidence>
<dbReference type="InterPro" id="IPR013986">
    <property type="entry name" value="DExx_box_DNA_helicase_dom_sf"/>
</dbReference>
<evidence type="ECO:0000256" key="6">
    <source>
        <dbReference type="ARBA" id="ARBA00023125"/>
    </source>
</evidence>
<keyword evidence="7" id="KW-0413">Isomerase</keyword>
<dbReference type="CDD" id="cd17932">
    <property type="entry name" value="DEXQc_UvrD"/>
    <property type="match status" value="1"/>
</dbReference>
<evidence type="ECO:0000256" key="8">
    <source>
        <dbReference type="ARBA" id="ARBA00034617"/>
    </source>
</evidence>
<dbReference type="Gene3D" id="3.40.50.300">
    <property type="entry name" value="P-loop containing nucleotide triphosphate hydrolases"/>
    <property type="match status" value="2"/>
</dbReference>
<dbReference type="EC" id="5.6.2.4" evidence="9"/>
<gene>
    <name evidence="15" type="ORF">IAB19_02845</name>
</gene>
<evidence type="ECO:0000256" key="9">
    <source>
        <dbReference type="ARBA" id="ARBA00034808"/>
    </source>
</evidence>
<keyword evidence="5 12" id="KW-0067">ATP-binding</keyword>
<comment type="catalytic activity">
    <reaction evidence="8">
        <text>Couples ATP hydrolysis with the unwinding of duplex DNA by translocating in the 3'-5' direction.</text>
        <dbReference type="EC" id="5.6.2.4"/>
    </reaction>
</comment>
<dbReference type="GO" id="GO:0003677">
    <property type="term" value="F:DNA binding"/>
    <property type="evidence" value="ECO:0007669"/>
    <property type="project" value="UniProtKB-KW"/>
</dbReference>
<dbReference type="InterPro" id="IPR014016">
    <property type="entry name" value="UvrD-like_ATP-bd"/>
</dbReference>
<evidence type="ECO:0000256" key="2">
    <source>
        <dbReference type="ARBA" id="ARBA00022741"/>
    </source>
</evidence>
<dbReference type="AlphaFoldDB" id="A0A9D9D8X9"/>
<dbReference type="Gene3D" id="1.10.10.160">
    <property type="match status" value="1"/>
</dbReference>
<dbReference type="Gene3D" id="1.10.486.10">
    <property type="entry name" value="PCRA, domain 4"/>
    <property type="match status" value="1"/>
</dbReference>
<evidence type="ECO:0000256" key="5">
    <source>
        <dbReference type="ARBA" id="ARBA00022840"/>
    </source>
</evidence>
<dbReference type="InterPro" id="IPR000212">
    <property type="entry name" value="DNA_helicase_UvrD/REP"/>
</dbReference>
<sequence length="729" mass="81480">MQDNSLLHGLNEQQKAAVSAPRQNMLVVAGAGTGKTRVLVSRVAWLLSIEQLPARSLMAVTFTNKAAEEMRDRIGALNYASVDLRGLWCGTFHSLCARFLRAYAPQAGLEPNFVVLDTADQTALVTEILKGDELLSAEAKDNKIKPAAIVHQISKFKERCERAADVAAMNPRDFSAETALAAKIYPEYEKRCNARNGVDFSELLLRTYELFSQNQPLRELQHKRFAEILVDEFQDTNELQYKLIKLLCGPQCHVFAVGDDDQSIYGWRGAVLDNLWSFKQEFDKVAVFKLETNYRSTTQIVAAANALIKSNTDRLTDKVLISDKGEGPVIEGMSFRDGSAEAEGIAKEIRRLIDEQGADPDSIAILYRVNARAANIETALMTYNIPYYVYGGLKFFERKEIQDALSYLKLCVNEADDTCFIRVINQPARGFGPAKLKTLNKIARERSCSYMAALRLAIEYTKQHPKEAGPELKSAARAAGPFVDMIDELHERAAQGAGPAELLSELLVKSGLLAFYKELDLKEQDKSFREGKREQNLNELIANARAVEQRCDAEPVLDAEGKPISALITFLSNAALLSAAEINENGESGTPSDKKVRLFTVHSAKGLEFDTVFIAGFEKEVMPWGFAFGSENEKREAEERRLAYVAVTRAKRLLYLCWGRTTFYYQYGTICTGPSPYLREMQLGLGADHGKIIHLTAFGSDDDYEEDDDDWSGWNRRSSYGGHGRRRGW</sequence>
<dbReference type="GO" id="GO:0005524">
    <property type="term" value="F:ATP binding"/>
    <property type="evidence" value="ECO:0007669"/>
    <property type="project" value="UniProtKB-UniRule"/>
</dbReference>
<protein>
    <recommendedName>
        <fullName evidence="9">DNA 3'-5' helicase</fullName>
        <ecNumber evidence="9">5.6.2.4</ecNumber>
    </recommendedName>
    <alternativeName>
        <fullName evidence="10">DNA 3'-5' helicase II</fullName>
    </alternativeName>
</protein>
<evidence type="ECO:0000256" key="11">
    <source>
        <dbReference type="ARBA" id="ARBA00048988"/>
    </source>
</evidence>
<feature type="domain" description="UvrD-like helicase C-terminal" evidence="14">
    <location>
        <begin position="298"/>
        <end position="606"/>
    </location>
</feature>
<evidence type="ECO:0000259" key="14">
    <source>
        <dbReference type="PROSITE" id="PS51217"/>
    </source>
</evidence>
<reference evidence="15" key="2">
    <citation type="journal article" date="2021" name="PeerJ">
        <title>Extensive microbial diversity within the chicken gut microbiome revealed by metagenomics and culture.</title>
        <authorList>
            <person name="Gilroy R."/>
            <person name="Ravi A."/>
            <person name="Getino M."/>
            <person name="Pursley I."/>
            <person name="Horton D.L."/>
            <person name="Alikhan N.F."/>
            <person name="Baker D."/>
            <person name="Gharbi K."/>
            <person name="Hall N."/>
            <person name="Watson M."/>
            <person name="Adriaenssens E.M."/>
            <person name="Foster-Nyarko E."/>
            <person name="Jarju S."/>
            <person name="Secka A."/>
            <person name="Antonio M."/>
            <person name="Oren A."/>
            <person name="Chaudhuri R.R."/>
            <person name="La Ragione R."/>
            <person name="Hildebrand F."/>
            <person name="Pallen M.J."/>
        </authorList>
    </citation>
    <scope>NUCLEOTIDE SEQUENCE</scope>
    <source>
        <strain evidence="15">17213</strain>
    </source>
</reference>
<dbReference type="GO" id="GO:0016787">
    <property type="term" value="F:hydrolase activity"/>
    <property type="evidence" value="ECO:0007669"/>
    <property type="project" value="UniProtKB-UniRule"/>
</dbReference>
<evidence type="ECO:0000256" key="12">
    <source>
        <dbReference type="PROSITE-ProRule" id="PRU00560"/>
    </source>
</evidence>